<name>A0A377JZ62_9HELI</name>
<gene>
    <name evidence="1" type="ORF">NCTC12219_01891</name>
</gene>
<dbReference type="GO" id="GO:0004386">
    <property type="term" value="F:helicase activity"/>
    <property type="evidence" value="ECO:0007669"/>
    <property type="project" value="UniProtKB-KW"/>
</dbReference>
<evidence type="ECO:0000313" key="1">
    <source>
        <dbReference type="EMBL" id="STP14344.1"/>
    </source>
</evidence>
<keyword evidence="1" id="KW-0547">Nucleotide-binding</keyword>
<keyword evidence="1" id="KW-0347">Helicase</keyword>
<keyword evidence="1" id="KW-0378">Hydrolase</keyword>
<sequence>MEYTILSSALAYPKDIEAFLEKVPLSAMSQNAQKLFNLCLECNAQNIDANVALIETKLGSEFVESEFFKNVCAGDIYPQWLNLIPAFKEHLAIQKQKDIAYKLLNASEKGQVVDIEILSQEKSLEVSEAKSLRQWVEYFADKPICQKSNAA</sequence>
<evidence type="ECO:0000313" key="2">
    <source>
        <dbReference type="Proteomes" id="UP000255103"/>
    </source>
</evidence>
<dbReference type="EMBL" id="UGHX01000004">
    <property type="protein sequence ID" value="STP14344.1"/>
    <property type="molecule type" value="Genomic_DNA"/>
</dbReference>
<proteinExistence type="predicted"/>
<dbReference type="RefSeq" id="WP_115722473.1">
    <property type="nucleotide sequence ID" value="NZ_UGHX01000004.1"/>
</dbReference>
<keyword evidence="1" id="KW-0067">ATP-binding</keyword>
<organism evidence="1 2">
    <name type="scientific">Helicobacter cinaedi</name>
    <dbReference type="NCBI Taxonomy" id="213"/>
    <lineage>
        <taxon>Bacteria</taxon>
        <taxon>Pseudomonadati</taxon>
        <taxon>Campylobacterota</taxon>
        <taxon>Epsilonproteobacteria</taxon>
        <taxon>Campylobacterales</taxon>
        <taxon>Helicobacteraceae</taxon>
        <taxon>Helicobacter</taxon>
    </lineage>
</organism>
<protein>
    <submittedName>
        <fullName evidence="1">Helicase DnaB</fullName>
    </submittedName>
</protein>
<dbReference type="AlphaFoldDB" id="A0A377JZ62"/>
<dbReference type="Proteomes" id="UP000255103">
    <property type="component" value="Unassembled WGS sequence"/>
</dbReference>
<accession>A0A377JZ62</accession>
<reference evidence="1 2" key="1">
    <citation type="submission" date="2018-06" db="EMBL/GenBank/DDBJ databases">
        <authorList>
            <consortium name="Pathogen Informatics"/>
            <person name="Doyle S."/>
        </authorList>
    </citation>
    <scope>NUCLEOTIDE SEQUENCE [LARGE SCALE GENOMIC DNA]</scope>
    <source>
        <strain evidence="1 2">NCTC12219</strain>
    </source>
</reference>